<dbReference type="InterPro" id="IPR011993">
    <property type="entry name" value="PH-like_dom_sf"/>
</dbReference>
<dbReference type="InterPro" id="IPR000299">
    <property type="entry name" value="FERM_domain"/>
</dbReference>
<evidence type="ECO:0000256" key="6">
    <source>
        <dbReference type="ARBA" id="ARBA00022490"/>
    </source>
</evidence>
<dbReference type="CDD" id="cd14473">
    <property type="entry name" value="FERM_B-lobe"/>
    <property type="match status" value="1"/>
</dbReference>
<feature type="region of interest" description="Disordered" evidence="13">
    <location>
        <begin position="294"/>
        <end position="315"/>
    </location>
</feature>
<evidence type="ECO:0000256" key="8">
    <source>
        <dbReference type="ARBA" id="ARBA00023136"/>
    </source>
</evidence>
<evidence type="ECO:0000259" key="14">
    <source>
        <dbReference type="PROSITE" id="PS50057"/>
    </source>
</evidence>
<dbReference type="Pfam" id="PF08736">
    <property type="entry name" value="FA"/>
    <property type="match status" value="1"/>
</dbReference>
<dbReference type="SMART" id="SM01195">
    <property type="entry name" value="FA"/>
    <property type="match status" value="1"/>
</dbReference>
<sequence length="756" mass="84033">FQKKAKGQLLFEQIMYHLDLIESDYFGLRFMDSAQVAHWLDNTKSIKKQVKIGPPYCLHFRVKFYSSEPNNLREELTRYLFVLQLKLDILSGKLECPFDTAVQLAAYNMQAELGDYDPAEHVPELVSEFRFVPTQTEEMELAVFEKWKECRGQTPAQAETNYLNKAKWLEMYGVDMHIVKARDGNDYSLGLTPTGVLVFEGDTKIGLFFWPKITRLDFKKNKLTLVVVEDDEQGKEQEHTFVFRLDHPKACKHLWKCAVEHHAFFRLRGPVQKSSSRSGFIRLGSRFRYSGKTEYQTTKTNKARRSASFERRPSKRYSRRTLQMKAYTAKLEETSAANNAVISQTNGSQNWNAKPNLPVLTAVPSAPVLVEIENLPRSPGASQQDKKCVPLVDLLDSTELPETCVDDAVGRPGVGLATGDSEEAVSCPPPGTKETAADKADSDPFEDTFLKLKQLETEHSSPVPTERPNVNINVQVTGPRSPAVLLSFVQIILKSLALLCLQDFEDDEWDEVVKLTDKCLNNAIESPIVAAKWLPADLKSNILKAQAEAGHKVGKDDSMTGVKNSNIQEAAARNLTLSGKSQSSPPATSPVFQDPRELLRAIPASNTFVLNTLNEDNADSNHEDLLIPANLAPTEEAAFSKSTPDDQDASLTSLTENLIDFTEATPRASSQPIVTPRWIVPTGLISNGPLGNNVALSLKAVKGSTETLMSSAALTPSQQAPEVSLNWDIKPHAPKDPFDLILQEKRNVVTLELVLS</sequence>
<evidence type="ECO:0000256" key="1">
    <source>
        <dbReference type="ARBA" id="ARBA00004202"/>
    </source>
</evidence>
<dbReference type="InterPro" id="IPR019749">
    <property type="entry name" value="Band_41_domain"/>
</dbReference>
<feature type="domain" description="FERM" evidence="14">
    <location>
        <begin position="1"/>
        <end position="269"/>
    </location>
</feature>
<dbReference type="InterPro" id="IPR018980">
    <property type="entry name" value="FERM_PH-like_C"/>
</dbReference>
<dbReference type="InterPro" id="IPR029071">
    <property type="entry name" value="Ubiquitin-like_domsf"/>
</dbReference>
<evidence type="ECO:0000256" key="7">
    <source>
        <dbReference type="ARBA" id="ARBA00022949"/>
    </source>
</evidence>
<name>A0A3L8SN86_CHLGU</name>
<dbReference type="InterPro" id="IPR035963">
    <property type="entry name" value="FERM_2"/>
</dbReference>
<evidence type="ECO:0000256" key="2">
    <source>
        <dbReference type="ARBA" id="ARBA00004437"/>
    </source>
</evidence>
<evidence type="ECO:0000256" key="11">
    <source>
        <dbReference type="ARBA" id="ARBA00030226"/>
    </source>
</evidence>
<evidence type="ECO:0000256" key="3">
    <source>
        <dbReference type="ARBA" id="ARBA00004496"/>
    </source>
</evidence>
<dbReference type="GO" id="GO:0005737">
    <property type="term" value="C:cytoplasm"/>
    <property type="evidence" value="ECO:0007669"/>
    <property type="project" value="UniProtKB-SubCell"/>
</dbReference>
<dbReference type="EMBL" id="QUSF01000012">
    <property type="protein sequence ID" value="RLW04838.1"/>
    <property type="molecule type" value="Genomic_DNA"/>
</dbReference>
<feature type="region of interest" description="Disordered" evidence="13">
    <location>
        <begin position="414"/>
        <end position="441"/>
    </location>
</feature>
<dbReference type="PANTHER" id="PTHR23280:SF15">
    <property type="entry name" value="BAND 4.1-LIKE PROTEIN 5"/>
    <property type="match status" value="1"/>
</dbReference>
<accession>A0A3L8SN86</accession>
<dbReference type="SUPFAM" id="SSF54236">
    <property type="entry name" value="Ubiquitin-like"/>
    <property type="match status" value="1"/>
</dbReference>
<comment type="caution">
    <text evidence="15">The sequence shown here is derived from an EMBL/GenBank/DDBJ whole genome shotgun (WGS) entry which is preliminary data.</text>
</comment>
<dbReference type="GO" id="GO:0005886">
    <property type="term" value="C:plasma membrane"/>
    <property type="evidence" value="ECO:0007669"/>
    <property type="project" value="UniProtKB-SubCell"/>
</dbReference>
<dbReference type="SMART" id="SM01196">
    <property type="entry name" value="FERM_C"/>
    <property type="match status" value="1"/>
</dbReference>
<keyword evidence="8" id="KW-0472">Membrane</keyword>
<keyword evidence="6" id="KW-0963">Cytoplasm</keyword>
<dbReference type="GO" id="GO:0008092">
    <property type="term" value="F:cytoskeletal protein binding"/>
    <property type="evidence" value="ECO:0007669"/>
    <property type="project" value="InterPro"/>
</dbReference>
<dbReference type="GO" id="GO:0005856">
    <property type="term" value="C:cytoskeleton"/>
    <property type="evidence" value="ECO:0007669"/>
    <property type="project" value="TreeGrafter"/>
</dbReference>
<organism evidence="15 16">
    <name type="scientific">Chloebia gouldiae</name>
    <name type="common">Gouldian finch</name>
    <name type="synonym">Erythrura gouldiae</name>
    <dbReference type="NCBI Taxonomy" id="44316"/>
    <lineage>
        <taxon>Eukaryota</taxon>
        <taxon>Metazoa</taxon>
        <taxon>Chordata</taxon>
        <taxon>Craniata</taxon>
        <taxon>Vertebrata</taxon>
        <taxon>Euteleostomi</taxon>
        <taxon>Archelosauria</taxon>
        <taxon>Archosauria</taxon>
        <taxon>Dinosauria</taxon>
        <taxon>Saurischia</taxon>
        <taxon>Theropoda</taxon>
        <taxon>Coelurosauria</taxon>
        <taxon>Aves</taxon>
        <taxon>Neognathae</taxon>
        <taxon>Neoaves</taxon>
        <taxon>Telluraves</taxon>
        <taxon>Australaves</taxon>
        <taxon>Passeriformes</taxon>
        <taxon>Passeroidea</taxon>
        <taxon>Passeridae</taxon>
        <taxon>Chloebia</taxon>
    </lineage>
</organism>
<dbReference type="PRINTS" id="PR00935">
    <property type="entry name" value="BAND41"/>
</dbReference>
<dbReference type="SMART" id="SM00295">
    <property type="entry name" value="B41"/>
    <property type="match status" value="1"/>
</dbReference>
<dbReference type="PROSITE" id="PS00661">
    <property type="entry name" value="FERM_2"/>
    <property type="match status" value="1"/>
</dbReference>
<dbReference type="Gene3D" id="1.20.80.10">
    <property type="match status" value="1"/>
</dbReference>
<dbReference type="GO" id="GO:0001917">
    <property type="term" value="C:photoreceptor inner segment"/>
    <property type="evidence" value="ECO:0007669"/>
    <property type="project" value="UniProtKB-SubCell"/>
</dbReference>
<dbReference type="InterPro" id="IPR019747">
    <property type="entry name" value="FERM_CS"/>
</dbReference>
<dbReference type="FunFam" id="1.20.80.10:FF:000003">
    <property type="entry name" value="Tyrosine-protein phosphatase non-receptor type 4"/>
    <property type="match status" value="1"/>
</dbReference>
<proteinExistence type="predicted"/>
<dbReference type="SUPFAM" id="SSF50729">
    <property type="entry name" value="PH domain-like"/>
    <property type="match status" value="1"/>
</dbReference>
<keyword evidence="5" id="KW-1003">Cell membrane</keyword>
<dbReference type="InterPro" id="IPR000798">
    <property type="entry name" value="Ez/rad/moesin-like"/>
</dbReference>
<dbReference type="InterPro" id="IPR018979">
    <property type="entry name" value="FERM_N"/>
</dbReference>
<dbReference type="Pfam" id="PF09380">
    <property type="entry name" value="FERM_C"/>
    <property type="match status" value="1"/>
</dbReference>
<dbReference type="OrthoDB" id="6235974at2759"/>
<comment type="subcellular location">
    <subcellularLocation>
        <location evidence="4">Cell junction</location>
        <location evidence="4">Adherens junction</location>
    </subcellularLocation>
    <subcellularLocation>
        <location evidence="1">Cell membrane</location>
        <topology evidence="1">Peripheral membrane protein</topology>
    </subcellularLocation>
    <subcellularLocation>
        <location evidence="3">Cytoplasm</location>
    </subcellularLocation>
    <subcellularLocation>
        <location evidence="2">Photoreceptor inner segment</location>
    </subcellularLocation>
</comment>
<dbReference type="PROSITE" id="PS00660">
    <property type="entry name" value="FERM_1"/>
    <property type="match status" value="1"/>
</dbReference>
<evidence type="ECO:0000256" key="13">
    <source>
        <dbReference type="SAM" id="MobiDB-lite"/>
    </source>
</evidence>
<dbReference type="GO" id="GO:0005912">
    <property type="term" value="C:adherens junction"/>
    <property type="evidence" value="ECO:0007669"/>
    <property type="project" value="UniProtKB-SubCell"/>
</dbReference>
<reference evidence="15 16" key="1">
    <citation type="journal article" date="2018" name="Proc. R. Soc. B">
        <title>A non-coding region near Follistatin controls head colour polymorphism in the Gouldian finch.</title>
        <authorList>
            <person name="Toomey M.B."/>
            <person name="Marques C.I."/>
            <person name="Andrade P."/>
            <person name="Araujo P.M."/>
            <person name="Sabatino S."/>
            <person name="Gazda M.A."/>
            <person name="Afonso S."/>
            <person name="Lopes R.J."/>
            <person name="Corbo J.C."/>
            <person name="Carneiro M."/>
        </authorList>
    </citation>
    <scope>NUCLEOTIDE SEQUENCE [LARGE SCALE GENOMIC DNA]</scope>
    <source>
        <strain evidence="15">Red01</strain>
        <tissue evidence="15">Muscle</tissue>
    </source>
</reference>
<evidence type="ECO:0000256" key="5">
    <source>
        <dbReference type="ARBA" id="ARBA00022475"/>
    </source>
</evidence>
<dbReference type="Pfam" id="PF00373">
    <property type="entry name" value="FERM_M"/>
    <property type="match status" value="1"/>
</dbReference>
<dbReference type="Gene3D" id="3.10.20.90">
    <property type="entry name" value="Phosphatidylinositol 3-kinase Catalytic Subunit, Chain A, domain 1"/>
    <property type="match status" value="1"/>
</dbReference>
<gene>
    <name evidence="15" type="ORF">DV515_00005612</name>
</gene>
<comment type="subunit">
    <text evidence="12">Component of a complex composed of PALS1, CRB1 and EPB41L5. Within the complex, interacts (via FERM domain) with PALS1 (via HOOK domain) and with CRB1 (via intracellular domain). Interacts with CRB2 (via intracellular domain). Interacts with CRB3 (via intracellular domain).</text>
</comment>
<evidence type="ECO:0000256" key="9">
    <source>
        <dbReference type="ARBA" id="ARBA00023750"/>
    </source>
</evidence>
<dbReference type="InterPro" id="IPR014847">
    <property type="entry name" value="FA"/>
</dbReference>
<dbReference type="SUPFAM" id="SSF47031">
    <property type="entry name" value="Second domain of FERM"/>
    <property type="match status" value="1"/>
</dbReference>
<protein>
    <recommendedName>
        <fullName evidence="10">Band 4.1-like protein 5</fullName>
    </recommendedName>
    <alternativeName>
        <fullName evidence="11">Erythrocyte membrane protein band 4.1-like 5</fullName>
    </alternativeName>
</protein>
<evidence type="ECO:0000256" key="4">
    <source>
        <dbReference type="ARBA" id="ARBA00004536"/>
    </source>
</evidence>
<evidence type="ECO:0000256" key="10">
    <source>
        <dbReference type="ARBA" id="ARBA00023841"/>
    </source>
</evidence>
<dbReference type="PROSITE" id="PS50057">
    <property type="entry name" value="FERM_3"/>
    <property type="match status" value="1"/>
</dbReference>
<dbReference type="STRING" id="44316.ENSEGOP00005006618"/>
<keyword evidence="7" id="KW-0965">Cell junction</keyword>
<dbReference type="InterPro" id="IPR014352">
    <property type="entry name" value="FERM/acyl-CoA-bd_prot_sf"/>
</dbReference>
<dbReference type="FunFam" id="2.30.29.30:FF:000002">
    <property type="entry name" value="Band 4.1-like protein 5 isoform 1"/>
    <property type="match status" value="1"/>
</dbReference>
<evidence type="ECO:0000313" key="15">
    <source>
        <dbReference type="EMBL" id="RLW04838.1"/>
    </source>
</evidence>
<dbReference type="InterPro" id="IPR019748">
    <property type="entry name" value="FERM_central"/>
</dbReference>
<feature type="non-terminal residue" evidence="15">
    <location>
        <position position="1"/>
    </location>
</feature>
<evidence type="ECO:0000256" key="12">
    <source>
        <dbReference type="ARBA" id="ARBA00046505"/>
    </source>
</evidence>
<evidence type="ECO:0000313" key="16">
    <source>
        <dbReference type="Proteomes" id="UP000276834"/>
    </source>
</evidence>
<dbReference type="Pfam" id="PF09379">
    <property type="entry name" value="FERM_N"/>
    <property type="match status" value="1"/>
</dbReference>
<keyword evidence="16" id="KW-1185">Reference proteome</keyword>
<dbReference type="Gene3D" id="2.30.29.30">
    <property type="entry name" value="Pleckstrin-homology domain (PH domain)/Phosphotyrosine-binding domain (PTB)"/>
    <property type="match status" value="1"/>
</dbReference>
<dbReference type="GO" id="GO:0031032">
    <property type="term" value="P:actomyosin structure organization"/>
    <property type="evidence" value="ECO:0007669"/>
    <property type="project" value="TreeGrafter"/>
</dbReference>
<dbReference type="CDD" id="cd13186">
    <property type="entry name" value="FERM_C_NBL4_NBL5"/>
    <property type="match status" value="1"/>
</dbReference>
<dbReference type="PANTHER" id="PTHR23280">
    <property type="entry name" value="4.1 G PROTEIN"/>
    <property type="match status" value="1"/>
</dbReference>
<dbReference type="PRINTS" id="PR00661">
    <property type="entry name" value="ERMFAMILY"/>
</dbReference>
<dbReference type="AlphaFoldDB" id="A0A3L8SN86"/>
<comment type="function">
    <text evidence="9">Plays a role in the formation and organization of tight junctions during the establishment of polarity in epithelial cells.</text>
</comment>
<dbReference type="FunFam" id="3.10.20.90:FF:000556">
    <property type="entry name" value="Novel protein similar to KIAA1548"/>
    <property type="match status" value="1"/>
</dbReference>
<dbReference type="Proteomes" id="UP000276834">
    <property type="component" value="Unassembled WGS sequence"/>
</dbReference>